<reference evidence="1" key="1">
    <citation type="journal article" date="2021" name="Proc. Natl. Acad. Sci. U.S.A.">
        <title>A Catalog of Tens of Thousands of Viruses from Human Metagenomes Reveals Hidden Associations with Chronic Diseases.</title>
        <authorList>
            <person name="Tisza M.J."/>
            <person name="Buck C.B."/>
        </authorList>
    </citation>
    <scope>NUCLEOTIDE SEQUENCE</scope>
    <source>
        <strain evidence="1">CtfHp48</strain>
    </source>
</reference>
<name>A0A8S5RTQ5_9CAUD</name>
<sequence length="108" mass="11976">MTQDKLETLKAAIKDGKLVQEAGGITEDVTQSDKLGYDWRNIYVNDVLVRQEYVEQAVKAGTADNPIVWASGMPLIQNAYYTHNGEIKVWMGTAGKKADWTDAAFVPI</sequence>
<accession>A0A8S5RTQ5</accession>
<evidence type="ECO:0000313" key="1">
    <source>
        <dbReference type="EMBL" id="DAE92629.1"/>
    </source>
</evidence>
<proteinExistence type="predicted"/>
<organism evidence="1">
    <name type="scientific">Siphoviridae sp. ctfHp48</name>
    <dbReference type="NCBI Taxonomy" id="2827583"/>
    <lineage>
        <taxon>Viruses</taxon>
        <taxon>Duplodnaviria</taxon>
        <taxon>Heunggongvirae</taxon>
        <taxon>Uroviricota</taxon>
        <taxon>Caudoviricetes</taxon>
    </lineage>
</organism>
<dbReference type="EMBL" id="BK057805">
    <property type="protein sequence ID" value="DAE92629.1"/>
    <property type="molecule type" value="Genomic_DNA"/>
</dbReference>
<protein>
    <submittedName>
        <fullName evidence="1">Uncharacterized protein</fullName>
    </submittedName>
</protein>